<evidence type="ECO:0000259" key="1">
    <source>
        <dbReference type="Pfam" id="PF08044"/>
    </source>
</evidence>
<reference evidence="2 3" key="1">
    <citation type="submission" date="2018-12" db="EMBL/GenBank/DDBJ databases">
        <authorList>
            <consortium name="Pathogen Informatics"/>
        </authorList>
    </citation>
    <scope>NUCLEOTIDE SEQUENCE [LARGE SCALE GENOMIC DNA]</scope>
    <source>
        <strain evidence="2 3">NCTC12967</strain>
    </source>
</reference>
<dbReference type="RefSeq" id="WP_061788031.1">
    <property type="nucleotide sequence ID" value="NZ_CAJZDL010000002.1"/>
</dbReference>
<feature type="domain" description="DUF1707" evidence="1">
    <location>
        <begin position="15"/>
        <end position="67"/>
    </location>
</feature>
<dbReference type="PANTHER" id="PTHR40763">
    <property type="entry name" value="MEMBRANE PROTEIN-RELATED"/>
    <property type="match status" value="1"/>
</dbReference>
<dbReference type="Proteomes" id="UP000273044">
    <property type="component" value="Chromosome"/>
</dbReference>
<evidence type="ECO:0000313" key="3">
    <source>
        <dbReference type="Proteomes" id="UP000273044"/>
    </source>
</evidence>
<sequence length="221" mass="25091">MSEKLPKGSSQRGQIRAGDLDRDEVLKMLQDAYAADQLSREEFEDRQQFCLKARYVGDLSDLISDLPGGARWRKEEPSDEPSERIIVTDNIYPYSEVVVLRRGTVRMSPSMSTIRSVTVLGGSSIHIEDIMAPGVVIELNLKSVLGGFTVYLPWRVQVINRSINIMSTVDIEPDADGDGANGAVIINGWHVLGGLNIRLEKYLKEEREKRKRNRYQRRSWR</sequence>
<proteinExistence type="predicted"/>
<organism evidence="2 3">
    <name type="scientific">Arachnia propionica</name>
    <dbReference type="NCBI Taxonomy" id="1750"/>
    <lineage>
        <taxon>Bacteria</taxon>
        <taxon>Bacillati</taxon>
        <taxon>Actinomycetota</taxon>
        <taxon>Actinomycetes</taxon>
        <taxon>Propionibacteriales</taxon>
        <taxon>Propionibacteriaceae</taxon>
        <taxon>Arachnia</taxon>
    </lineage>
</organism>
<gene>
    <name evidence="2" type="ORF">NCTC12967_02487</name>
</gene>
<evidence type="ECO:0000313" key="2">
    <source>
        <dbReference type="EMBL" id="VEH71170.1"/>
    </source>
</evidence>
<dbReference type="PANTHER" id="PTHR40763:SF5">
    <property type="entry name" value="MEMBRANE PROTEIN"/>
    <property type="match status" value="1"/>
</dbReference>
<dbReference type="AlphaFoldDB" id="A0A448N1B1"/>
<name>A0A448N1B1_9ACTN</name>
<dbReference type="GeneID" id="64407920"/>
<accession>A0A448N1B1</accession>
<dbReference type="EMBL" id="LR134406">
    <property type="protein sequence ID" value="VEH71170.1"/>
    <property type="molecule type" value="Genomic_DNA"/>
</dbReference>
<keyword evidence="3" id="KW-1185">Reference proteome</keyword>
<protein>
    <submittedName>
        <fullName evidence="2">Domain of uncharacterized function (DUF1707)</fullName>
    </submittedName>
</protein>
<dbReference type="InterPro" id="IPR012551">
    <property type="entry name" value="DUF1707_SHOCT-like"/>
</dbReference>
<dbReference type="Pfam" id="PF08044">
    <property type="entry name" value="DUF1707"/>
    <property type="match status" value="1"/>
</dbReference>